<gene>
    <name evidence="1" type="ORF">BDY19DRAFT_996513</name>
</gene>
<proteinExistence type="predicted"/>
<name>A0ACB8TV33_9APHY</name>
<dbReference type="EMBL" id="MU274928">
    <property type="protein sequence ID" value="KAI0085853.1"/>
    <property type="molecule type" value="Genomic_DNA"/>
</dbReference>
<comment type="caution">
    <text evidence="1">The sequence shown here is derived from an EMBL/GenBank/DDBJ whole genome shotgun (WGS) entry which is preliminary data.</text>
</comment>
<sequence length="684" mass="76842">MSTFRELRELKSSSNRVPFKRDKGEVKMVGFEAIELQLQAQLARSSYLQSRLSSTMDTLDAARIRHRRELTLERETREMVKRKLDELIEYTAKVEEERDELRECVAALIDKVEVNNDFSTWPHRNISLLEPLEPIQDAHGNEVNQQKRATRQTGACQAFDNYPTIIALLRSELEKERASHARTHDTAELEILTLRAQLARREADLEAYIGRSNVAQLEFISKVEEAGAGPSHHGYKPSRLQPASKNRPQKIPASSFTPEEASKLLGLRSEKNRRLEAEIKEIAARLEQARAESTTPQASSTETVAEELSREAQAIAEDDNDTVVNALPSTFPEPKTPNSPDLHPIISLDMPSPFTMTPQRPASPVGLVQLAVRNSTIAPDAVQFQQSEPPVTESLAIQKLEEQVGRLIIEIDAFRVQRQDISEVIERERQARVIDTPPRELDRNLHCEENLSPPSDIENAPMVLELRSQIEQIKHDAAQREAELLAEIQTLRDAAEKKSIGHLTSEDLGMPFIPAEALAQSSAKRRGPLSEHDEEDDGGEKSMDLDTPSIALATFGHSPLQEDDVLPRSEEYDLDASLIPLPPSPIPDDETDILPPPSPLGLQDRPPTPFFIMPGSRAEEAPPEEVRVNDVKRMYPPEERLKALETELADAREQVADRDMVLVELQRMINDLRAQMRDAGMKVV</sequence>
<accession>A0ACB8TV33</accession>
<evidence type="ECO:0000313" key="1">
    <source>
        <dbReference type="EMBL" id="KAI0085853.1"/>
    </source>
</evidence>
<evidence type="ECO:0000313" key="2">
    <source>
        <dbReference type="Proteomes" id="UP001055072"/>
    </source>
</evidence>
<dbReference type="Proteomes" id="UP001055072">
    <property type="component" value="Unassembled WGS sequence"/>
</dbReference>
<reference evidence="1" key="1">
    <citation type="journal article" date="2021" name="Environ. Microbiol.">
        <title>Gene family expansions and transcriptome signatures uncover fungal adaptations to wood decay.</title>
        <authorList>
            <person name="Hage H."/>
            <person name="Miyauchi S."/>
            <person name="Viragh M."/>
            <person name="Drula E."/>
            <person name="Min B."/>
            <person name="Chaduli D."/>
            <person name="Navarro D."/>
            <person name="Favel A."/>
            <person name="Norest M."/>
            <person name="Lesage-Meessen L."/>
            <person name="Balint B."/>
            <person name="Merenyi Z."/>
            <person name="de Eugenio L."/>
            <person name="Morin E."/>
            <person name="Martinez A.T."/>
            <person name="Baldrian P."/>
            <person name="Stursova M."/>
            <person name="Martinez M.J."/>
            <person name="Novotny C."/>
            <person name="Magnuson J.K."/>
            <person name="Spatafora J.W."/>
            <person name="Maurice S."/>
            <person name="Pangilinan J."/>
            <person name="Andreopoulos W."/>
            <person name="LaButti K."/>
            <person name="Hundley H."/>
            <person name="Na H."/>
            <person name="Kuo A."/>
            <person name="Barry K."/>
            <person name="Lipzen A."/>
            <person name="Henrissat B."/>
            <person name="Riley R."/>
            <person name="Ahrendt S."/>
            <person name="Nagy L.G."/>
            <person name="Grigoriev I.V."/>
            <person name="Martin F."/>
            <person name="Rosso M.N."/>
        </authorList>
    </citation>
    <scope>NUCLEOTIDE SEQUENCE</scope>
    <source>
        <strain evidence="1">CBS 384.51</strain>
    </source>
</reference>
<protein>
    <submittedName>
        <fullName evidence="1">Uncharacterized protein</fullName>
    </submittedName>
</protein>
<organism evidence="1 2">
    <name type="scientific">Irpex rosettiformis</name>
    <dbReference type="NCBI Taxonomy" id="378272"/>
    <lineage>
        <taxon>Eukaryota</taxon>
        <taxon>Fungi</taxon>
        <taxon>Dikarya</taxon>
        <taxon>Basidiomycota</taxon>
        <taxon>Agaricomycotina</taxon>
        <taxon>Agaricomycetes</taxon>
        <taxon>Polyporales</taxon>
        <taxon>Irpicaceae</taxon>
        <taxon>Irpex</taxon>
    </lineage>
</organism>
<keyword evidence="2" id="KW-1185">Reference proteome</keyword>